<protein>
    <submittedName>
        <fullName evidence="1">Uncharacterized protein</fullName>
    </submittedName>
</protein>
<reference evidence="1" key="1">
    <citation type="submission" date="2021-06" db="EMBL/GenBank/DDBJ databases">
        <title>Comparative genomics, transcriptomics and evolutionary studies reveal genomic signatures of adaptation to plant cell wall in hemibiotrophic fungi.</title>
        <authorList>
            <consortium name="DOE Joint Genome Institute"/>
            <person name="Baroncelli R."/>
            <person name="Diaz J.F."/>
            <person name="Benocci T."/>
            <person name="Peng M."/>
            <person name="Battaglia E."/>
            <person name="Haridas S."/>
            <person name="Andreopoulos W."/>
            <person name="Labutti K."/>
            <person name="Pangilinan J."/>
            <person name="Floch G.L."/>
            <person name="Makela M.R."/>
            <person name="Henrissat B."/>
            <person name="Grigoriev I.V."/>
            <person name="Crouch J.A."/>
            <person name="De Vries R.P."/>
            <person name="Sukno S.A."/>
            <person name="Thon M.R."/>
        </authorList>
    </citation>
    <scope>NUCLEOTIDE SEQUENCE</scope>
    <source>
        <strain evidence="1">MAFF235873</strain>
    </source>
</reference>
<dbReference type="Proteomes" id="UP001232148">
    <property type="component" value="Unassembled WGS sequence"/>
</dbReference>
<comment type="caution">
    <text evidence="1">The sequence shown here is derived from an EMBL/GenBank/DDBJ whole genome shotgun (WGS) entry which is preliminary data.</text>
</comment>
<evidence type="ECO:0000313" key="1">
    <source>
        <dbReference type="EMBL" id="KAK2023822.1"/>
    </source>
</evidence>
<sequence length="123" mass="13984">MLRNGYSASRRKYDAVSSRLFAILLLCPAIQLHRSFQRGPLPSSVAPWCGDPTGRRYRHVETLSMPGSTLLFSVNDLWSRCRFLAVPCPQPRRERSRPDQPGTQLGRLAMDVGQLFICWQDHG</sequence>
<name>A0AAD9H8P6_9PEZI</name>
<gene>
    <name evidence="1" type="ORF">LX32DRAFT_126572</name>
</gene>
<accession>A0AAD9H8P6</accession>
<keyword evidence="2" id="KW-1185">Reference proteome</keyword>
<proteinExistence type="predicted"/>
<organism evidence="1 2">
    <name type="scientific">Colletotrichum zoysiae</name>
    <dbReference type="NCBI Taxonomy" id="1216348"/>
    <lineage>
        <taxon>Eukaryota</taxon>
        <taxon>Fungi</taxon>
        <taxon>Dikarya</taxon>
        <taxon>Ascomycota</taxon>
        <taxon>Pezizomycotina</taxon>
        <taxon>Sordariomycetes</taxon>
        <taxon>Hypocreomycetidae</taxon>
        <taxon>Glomerellales</taxon>
        <taxon>Glomerellaceae</taxon>
        <taxon>Colletotrichum</taxon>
        <taxon>Colletotrichum graminicola species complex</taxon>
    </lineage>
</organism>
<evidence type="ECO:0000313" key="2">
    <source>
        <dbReference type="Proteomes" id="UP001232148"/>
    </source>
</evidence>
<dbReference type="EMBL" id="MU842985">
    <property type="protein sequence ID" value="KAK2023822.1"/>
    <property type="molecule type" value="Genomic_DNA"/>
</dbReference>
<dbReference type="AlphaFoldDB" id="A0AAD9H8P6"/>